<protein>
    <submittedName>
        <fullName evidence="4">Serine hydrolase</fullName>
    </submittedName>
</protein>
<keyword evidence="2" id="KW-0732">Signal</keyword>
<reference evidence="4 5" key="1">
    <citation type="submission" date="2018-07" db="EMBL/GenBank/DDBJ databases">
        <title>Erythrobacter nanhaiensis sp. nov., a novel member of the genus Erythrobacter isolated from the South China Sea.</title>
        <authorList>
            <person name="Chen X."/>
            <person name="Liu J."/>
        </authorList>
    </citation>
    <scope>NUCLEOTIDE SEQUENCE [LARGE SCALE GENOMIC DNA]</scope>
    <source>
        <strain evidence="4 5">S-5</strain>
    </source>
</reference>
<dbReference type="GO" id="GO:0008800">
    <property type="term" value="F:beta-lactamase activity"/>
    <property type="evidence" value="ECO:0007669"/>
    <property type="project" value="UniProtKB-EC"/>
</dbReference>
<evidence type="ECO:0000259" key="3">
    <source>
        <dbReference type="Pfam" id="PF13354"/>
    </source>
</evidence>
<dbReference type="Proteomes" id="UP000254101">
    <property type="component" value="Unassembled WGS sequence"/>
</dbReference>
<keyword evidence="5" id="KW-1185">Reference proteome</keyword>
<evidence type="ECO:0000313" key="5">
    <source>
        <dbReference type="Proteomes" id="UP000254101"/>
    </source>
</evidence>
<dbReference type="InterPro" id="IPR000871">
    <property type="entry name" value="Beta-lactam_class-A"/>
</dbReference>
<dbReference type="Gene3D" id="3.40.710.10">
    <property type="entry name" value="DD-peptidase/beta-lactamase superfamily"/>
    <property type="match status" value="1"/>
</dbReference>
<comment type="catalytic activity">
    <reaction evidence="1">
        <text>a beta-lactam + H2O = a substituted beta-amino acid</text>
        <dbReference type="Rhea" id="RHEA:20401"/>
        <dbReference type="ChEBI" id="CHEBI:15377"/>
        <dbReference type="ChEBI" id="CHEBI:35627"/>
        <dbReference type="ChEBI" id="CHEBI:140347"/>
        <dbReference type="EC" id="3.5.2.6"/>
    </reaction>
</comment>
<dbReference type="EMBL" id="QRBB01000001">
    <property type="protein sequence ID" value="RDS78656.1"/>
    <property type="molecule type" value="Genomic_DNA"/>
</dbReference>
<dbReference type="InterPro" id="IPR045155">
    <property type="entry name" value="Beta-lactam_cat"/>
</dbReference>
<keyword evidence="4" id="KW-0378">Hydrolase</keyword>
<sequence length="433" mass="45887">MIRHAMLAIALASPMAAPAMAQMPDSAVEQGESRFEARAADVVAVLRGEKDAAEVFAPAFLAQVPATQLAQIGNQLTTELGPLVGVESVEPVNANRATVSLRFEDATAAGPLTLDPAAPFLVTGLLLNDIQQLDDGPTKISADMAALGGSAAAWFGPLDGEAIFAYGDPAKQYALGSTFKLYVLAALSRAVAEGRLSWADVVTLDAKSFPSGIMQDWPDGAPVTLHTAATLMISISDNTATDLVIEAVGREAIEAEMRASGHSDPSKSFPFLTTREMFAVKAGDAGMAYAAADEAGRRTMLETLDTDGLTQRRVEEVFASGTPVLIEEVEWFASMRDERALMRVLAALPDDTAREIMSISTALNDADEAGWSYVGYKGGSETGVLNMSWLLRDEAGRWHMLAISQMDPAGAVDTATLLLLARRILALARQDAQ</sequence>
<evidence type="ECO:0000256" key="1">
    <source>
        <dbReference type="ARBA" id="ARBA00001526"/>
    </source>
</evidence>
<dbReference type="InterPro" id="IPR012338">
    <property type="entry name" value="Beta-lactam/transpept-like"/>
</dbReference>
<evidence type="ECO:0000313" key="4">
    <source>
        <dbReference type="EMBL" id="RDS78656.1"/>
    </source>
</evidence>
<dbReference type="SUPFAM" id="SSF56601">
    <property type="entry name" value="beta-lactamase/transpeptidase-like"/>
    <property type="match status" value="1"/>
</dbReference>
<comment type="caution">
    <text evidence="4">The sequence shown here is derived from an EMBL/GenBank/DDBJ whole genome shotgun (WGS) entry which is preliminary data.</text>
</comment>
<proteinExistence type="predicted"/>
<feature type="signal peptide" evidence="2">
    <location>
        <begin position="1"/>
        <end position="21"/>
    </location>
</feature>
<organism evidence="4 5">
    <name type="scientific">Alteriqipengyuania lutimaris</name>
    <dbReference type="NCBI Taxonomy" id="1538146"/>
    <lineage>
        <taxon>Bacteria</taxon>
        <taxon>Pseudomonadati</taxon>
        <taxon>Pseudomonadota</taxon>
        <taxon>Alphaproteobacteria</taxon>
        <taxon>Sphingomonadales</taxon>
        <taxon>Erythrobacteraceae</taxon>
        <taxon>Alteriqipengyuania</taxon>
    </lineage>
</organism>
<name>A0A395LNL7_9SPHN</name>
<dbReference type="AlphaFoldDB" id="A0A395LNL7"/>
<feature type="domain" description="Beta-lactamase class A catalytic" evidence="3">
    <location>
        <begin position="169"/>
        <end position="264"/>
    </location>
</feature>
<dbReference type="RefSeq" id="WP_115492875.1">
    <property type="nucleotide sequence ID" value="NZ_JACHWW010000001.1"/>
</dbReference>
<dbReference type="GO" id="GO:0030655">
    <property type="term" value="P:beta-lactam antibiotic catabolic process"/>
    <property type="evidence" value="ECO:0007669"/>
    <property type="project" value="InterPro"/>
</dbReference>
<dbReference type="OrthoDB" id="108135at2"/>
<dbReference type="GO" id="GO:0046677">
    <property type="term" value="P:response to antibiotic"/>
    <property type="evidence" value="ECO:0007669"/>
    <property type="project" value="InterPro"/>
</dbReference>
<gene>
    <name evidence="4" type="ORF">DL238_10600</name>
</gene>
<dbReference type="PANTHER" id="PTHR35333:SF5">
    <property type="entry name" value="CONSERVED LIPOPROTEIN LPQF-RELATED"/>
    <property type="match status" value="1"/>
</dbReference>
<dbReference type="Pfam" id="PF13354">
    <property type="entry name" value="Beta-lactamase2"/>
    <property type="match status" value="1"/>
</dbReference>
<accession>A0A395LNL7</accession>
<evidence type="ECO:0000256" key="2">
    <source>
        <dbReference type="SAM" id="SignalP"/>
    </source>
</evidence>
<feature type="chain" id="PRO_5017198533" evidence="2">
    <location>
        <begin position="22"/>
        <end position="433"/>
    </location>
</feature>
<dbReference type="PANTHER" id="PTHR35333">
    <property type="entry name" value="BETA-LACTAMASE"/>
    <property type="match status" value="1"/>
</dbReference>